<evidence type="ECO:0000313" key="1">
    <source>
        <dbReference type="EMBL" id="SVD98861.1"/>
    </source>
</evidence>
<gene>
    <name evidence="1" type="ORF">METZ01_LOCUS451715</name>
</gene>
<feature type="non-terminal residue" evidence="1">
    <location>
        <position position="1"/>
    </location>
</feature>
<dbReference type="InterPro" id="IPR050767">
    <property type="entry name" value="Sel1_AlgK"/>
</dbReference>
<dbReference type="SUPFAM" id="SSF81901">
    <property type="entry name" value="HCP-like"/>
    <property type="match status" value="1"/>
</dbReference>
<organism evidence="1">
    <name type="scientific">marine metagenome</name>
    <dbReference type="NCBI Taxonomy" id="408172"/>
    <lineage>
        <taxon>unclassified sequences</taxon>
        <taxon>metagenomes</taxon>
        <taxon>ecological metagenomes</taxon>
    </lineage>
</organism>
<dbReference type="SMART" id="SM00671">
    <property type="entry name" value="SEL1"/>
    <property type="match status" value="3"/>
</dbReference>
<sequence length="145" mass="15945">NFAQASLGLMFRKGQGVTQDYKEAVKLFRLAAEKGMANAQLNLGMMYSQGEGVEKDYKEAVKFYRLAAEQGDATAQGLLGAAYLRGEGIIQDYIQAHKWFNIAGANGDKLGIMGRDALKEIGMTPAQIAEAQKLAREWMKEHGKK</sequence>
<protein>
    <recommendedName>
        <fullName evidence="2">Sel1 repeat family protein</fullName>
    </recommendedName>
</protein>
<dbReference type="AlphaFoldDB" id="A0A382ZTT6"/>
<reference evidence="1" key="1">
    <citation type="submission" date="2018-05" db="EMBL/GenBank/DDBJ databases">
        <authorList>
            <person name="Lanie J.A."/>
            <person name="Ng W.-L."/>
            <person name="Kazmierczak K.M."/>
            <person name="Andrzejewski T.M."/>
            <person name="Davidsen T.M."/>
            <person name="Wayne K.J."/>
            <person name="Tettelin H."/>
            <person name="Glass J.I."/>
            <person name="Rusch D."/>
            <person name="Podicherti R."/>
            <person name="Tsui H.-C.T."/>
            <person name="Winkler M.E."/>
        </authorList>
    </citation>
    <scope>NUCLEOTIDE SEQUENCE</scope>
</reference>
<dbReference type="EMBL" id="UINC01186584">
    <property type="protein sequence ID" value="SVD98861.1"/>
    <property type="molecule type" value="Genomic_DNA"/>
</dbReference>
<accession>A0A382ZTT6</accession>
<evidence type="ECO:0008006" key="2">
    <source>
        <dbReference type="Google" id="ProtNLM"/>
    </source>
</evidence>
<dbReference type="InterPro" id="IPR011990">
    <property type="entry name" value="TPR-like_helical_dom_sf"/>
</dbReference>
<proteinExistence type="predicted"/>
<dbReference type="Gene3D" id="1.25.40.10">
    <property type="entry name" value="Tetratricopeptide repeat domain"/>
    <property type="match status" value="1"/>
</dbReference>
<dbReference type="PANTHER" id="PTHR11102:SF160">
    <property type="entry name" value="ERAD-ASSOCIATED E3 UBIQUITIN-PROTEIN LIGASE COMPONENT HRD3"/>
    <property type="match status" value="1"/>
</dbReference>
<dbReference type="Pfam" id="PF08238">
    <property type="entry name" value="Sel1"/>
    <property type="match status" value="3"/>
</dbReference>
<name>A0A382ZTT6_9ZZZZ</name>
<dbReference type="InterPro" id="IPR006597">
    <property type="entry name" value="Sel1-like"/>
</dbReference>
<dbReference type="PANTHER" id="PTHR11102">
    <property type="entry name" value="SEL-1-LIKE PROTEIN"/>
    <property type="match status" value="1"/>
</dbReference>